<evidence type="ECO:0000313" key="1">
    <source>
        <dbReference type="EMBL" id="RMZ98530.1"/>
    </source>
</evidence>
<dbReference type="Proteomes" id="UP000276133">
    <property type="component" value="Unassembled WGS sequence"/>
</dbReference>
<organism evidence="1 2">
    <name type="scientific">Brachionus plicatilis</name>
    <name type="common">Marine rotifer</name>
    <name type="synonym">Brachionus muelleri</name>
    <dbReference type="NCBI Taxonomy" id="10195"/>
    <lineage>
        <taxon>Eukaryota</taxon>
        <taxon>Metazoa</taxon>
        <taxon>Spiralia</taxon>
        <taxon>Gnathifera</taxon>
        <taxon>Rotifera</taxon>
        <taxon>Eurotatoria</taxon>
        <taxon>Monogononta</taxon>
        <taxon>Pseudotrocha</taxon>
        <taxon>Ploima</taxon>
        <taxon>Brachionidae</taxon>
        <taxon>Brachionus</taxon>
    </lineage>
</organism>
<comment type="caution">
    <text evidence="1">The sequence shown here is derived from an EMBL/GenBank/DDBJ whole genome shotgun (WGS) entry which is preliminary data.</text>
</comment>
<gene>
    <name evidence="1" type="ORF">BpHYR1_046340</name>
</gene>
<keyword evidence="2" id="KW-1185">Reference proteome</keyword>
<proteinExistence type="predicted"/>
<evidence type="ECO:0000313" key="2">
    <source>
        <dbReference type="Proteomes" id="UP000276133"/>
    </source>
</evidence>
<dbReference type="EMBL" id="REGN01010716">
    <property type="protein sequence ID" value="RMZ98530.1"/>
    <property type="molecule type" value="Genomic_DNA"/>
</dbReference>
<name>A0A3M7PIK1_BRAPC</name>
<sequence>MLKLQENSDIWRIYCSDLANFKKKSSGFGLFLGLLNNSGLNIKKSNSFVFIWFSFMDITHVDSAIFCINASNFCSLSHIISHIN</sequence>
<dbReference type="AlphaFoldDB" id="A0A3M7PIK1"/>
<accession>A0A3M7PIK1</accession>
<protein>
    <submittedName>
        <fullName evidence="1">Uncharacterized protein</fullName>
    </submittedName>
</protein>
<reference evidence="1 2" key="1">
    <citation type="journal article" date="2018" name="Sci. Rep.">
        <title>Genomic signatures of local adaptation to the degree of environmental predictability in rotifers.</title>
        <authorList>
            <person name="Franch-Gras L."/>
            <person name="Hahn C."/>
            <person name="Garcia-Roger E.M."/>
            <person name="Carmona M.J."/>
            <person name="Serra M."/>
            <person name="Gomez A."/>
        </authorList>
    </citation>
    <scope>NUCLEOTIDE SEQUENCE [LARGE SCALE GENOMIC DNA]</scope>
    <source>
        <strain evidence="1">HYR1</strain>
    </source>
</reference>